<dbReference type="InterPro" id="IPR001029">
    <property type="entry name" value="Flagellin_N"/>
</dbReference>
<dbReference type="PANTHER" id="PTHR42792:SF2">
    <property type="entry name" value="FLAGELLIN"/>
    <property type="match status" value="1"/>
</dbReference>
<keyword evidence="2 3" id="KW-0975">Bacterial flagellum</keyword>
<dbReference type="GO" id="GO:0005198">
    <property type="term" value="F:structural molecule activity"/>
    <property type="evidence" value="ECO:0007669"/>
    <property type="project" value="UniProtKB-UniRule"/>
</dbReference>
<evidence type="ECO:0000259" key="4">
    <source>
        <dbReference type="Pfam" id="PF00669"/>
    </source>
</evidence>
<comment type="similarity">
    <text evidence="1 3">Belongs to the bacterial flagellin family.</text>
</comment>
<evidence type="ECO:0000256" key="1">
    <source>
        <dbReference type="ARBA" id="ARBA00005709"/>
    </source>
</evidence>
<dbReference type="OrthoDB" id="8328560at2"/>
<keyword evidence="6" id="KW-0966">Cell projection</keyword>
<dbReference type="GO" id="GO:0005576">
    <property type="term" value="C:extracellular region"/>
    <property type="evidence" value="ECO:0007669"/>
    <property type="project" value="UniProtKB-SubCell"/>
</dbReference>
<comment type="function">
    <text evidence="3">Flagellin is the subunit protein which polymerizes to form the filaments of bacterial flagella.</text>
</comment>
<comment type="caution">
    <text evidence="6">The sequence shown here is derived from an EMBL/GenBank/DDBJ whole genome shotgun (WGS) entry which is preliminary data.</text>
</comment>
<keyword evidence="7" id="KW-1185">Reference proteome</keyword>
<gene>
    <name evidence="6" type="ORF">GR138_07680</name>
</gene>
<dbReference type="Pfam" id="PF00700">
    <property type="entry name" value="Flagellin_C"/>
    <property type="match status" value="1"/>
</dbReference>
<name>A0A6N8S8Q3_9HYPH</name>
<evidence type="ECO:0000256" key="3">
    <source>
        <dbReference type="RuleBase" id="RU362073"/>
    </source>
</evidence>
<keyword evidence="6" id="KW-0282">Flagellum</keyword>
<evidence type="ECO:0000256" key="2">
    <source>
        <dbReference type="ARBA" id="ARBA00023143"/>
    </source>
</evidence>
<dbReference type="Gene3D" id="1.20.1330.10">
    <property type="entry name" value="f41 fragment of flagellin, N-terminal domain"/>
    <property type="match status" value="1"/>
</dbReference>
<comment type="subcellular location">
    <subcellularLocation>
        <location evidence="3">Secreted</location>
    </subcellularLocation>
    <subcellularLocation>
        <location evidence="3">Bacterial flagellum</location>
    </subcellularLocation>
</comment>
<dbReference type="PANTHER" id="PTHR42792">
    <property type="entry name" value="FLAGELLIN"/>
    <property type="match status" value="1"/>
</dbReference>
<feature type="domain" description="Flagellin N-terminal" evidence="4">
    <location>
        <begin position="4"/>
        <end position="135"/>
    </location>
</feature>
<organism evidence="6 7">
    <name type="scientific">Shinella kummerowiae</name>
    <dbReference type="NCBI Taxonomy" id="417745"/>
    <lineage>
        <taxon>Bacteria</taxon>
        <taxon>Pseudomonadati</taxon>
        <taxon>Pseudomonadota</taxon>
        <taxon>Alphaproteobacteria</taxon>
        <taxon>Hyphomicrobiales</taxon>
        <taxon>Rhizobiaceae</taxon>
        <taxon>Shinella</taxon>
    </lineage>
</organism>
<dbReference type="InterPro" id="IPR046358">
    <property type="entry name" value="Flagellin_C"/>
</dbReference>
<accession>A0A6N8S8Q3</accession>
<proteinExistence type="inferred from homology"/>
<evidence type="ECO:0000259" key="5">
    <source>
        <dbReference type="Pfam" id="PF00700"/>
    </source>
</evidence>
<protein>
    <recommendedName>
        <fullName evidence="3">Flagellin</fullName>
    </recommendedName>
</protein>
<dbReference type="RefSeq" id="WP_160858004.1">
    <property type="nucleotide sequence ID" value="NZ_WUMK01000002.1"/>
</dbReference>
<sequence length="323" mass="34698">MTSIHTNAGAISALQTLRTINASMLETQSRVSSGLRVRTAENNAAYWAVATTMRSDNMALNAVSDALGVSDGIVNTAYAGMSSAIEVMHQIKAKLVAAHEAGVDKTKINTELDQLKDQLRSIASSASFAGQNWLHMTDPTDPLQNGVKSLPASFVRDPSGSVSISNIKFDMTAVFDTDQVFYLVSDGGCDGIITNSGFATMQGYSQDWVLISGENHGGHPEITLTDETTREELAEMTVVVDLMTERMIKVASMFGALSERIASSSAFVEKLTDSIETGIGRLVDADMDQESTRLKALETQQQLGLQSLQIANTSAEGIMTLFR</sequence>
<dbReference type="SUPFAM" id="SSF64518">
    <property type="entry name" value="Phase 1 flagellin"/>
    <property type="match status" value="1"/>
</dbReference>
<evidence type="ECO:0000313" key="6">
    <source>
        <dbReference type="EMBL" id="MXN45063.1"/>
    </source>
</evidence>
<keyword evidence="3" id="KW-0964">Secreted</keyword>
<keyword evidence="6" id="KW-0969">Cilium</keyword>
<dbReference type="GO" id="GO:0009288">
    <property type="term" value="C:bacterial-type flagellum"/>
    <property type="evidence" value="ECO:0007669"/>
    <property type="project" value="UniProtKB-SubCell"/>
</dbReference>
<dbReference type="Pfam" id="PF00669">
    <property type="entry name" value="Flagellin_N"/>
    <property type="match status" value="1"/>
</dbReference>
<evidence type="ECO:0000313" key="7">
    <source>
        <dbReference type="Proteomes" id="UP000435802"/>
    </source>
</evidence>
<dbReference type="PRINTS" id="PR00207">
    <property type="entry name" value="FLAGELLIN"/>
</dbReference>
<dbReference type="Proteomes" id="UP000435802">
    <property type="component" value="Unassembled WGS sequence"/>
</dbReference>
<reference evidence="6 7" key="1">
    <citation type="submission" date="2019-12" db="EMBL/GenBank/DDBJ databases">
        <title>Shinella kummerowiae sp. nov., a symbiotic bacterium isolated from root nodules of the herbal legume Kummerowia stipulacea.</title>
        <authorList>
            <person name="Gao J."/>
        </authorList>
    </citation>
    <scope>NUCLEOTIDE SEQUENCE [LARGE SCALE GENOMIC DNA]</scope>
    <source>
        <strain evidence="6 7">CCBAU 25048</strain>
    </source>
</reference>
<dbReference type="EMBL" id="WUMK01000002">
    <property type="protein sequence ID" value="MXN45063.1"/>
    <property type="molecule type" value="Genomic_DNA"/>
</dbReference>
<dbReference type="AlphaFoldDB" id="A0A6N8S8Q3"/>
<dbReference type="InterPro" id="IPR001492">
    <property type="entry name" value="Flagellin"/>
</dbReference>
<feature type="domain" description="Flagellin C-terminal" evidence="5">
    <location>
        <begin position="240"/>
        <end position="316"/>
    </location>
</feature>